<dbReference type="STRING" id="1075417.SAMN05421823_101203"/>
<dbReference type="Proteomes" id="UP000198510">
    <property type="component" value="Unassembled WGS sequence"/>
</dbReference>
<organism evidence="1 2">
    <name type="scientific">Catalinimonas alkaloidigena</name>
    <dbReference type="NCBI Taxonomy" id="1075417"/>
    <lineage>
        <taxon>Bacteria</taxon>
        <taxon>Pseudomonadati</taxon>
        <taxon>Bacteroidota</taxon>
        <taxon>Cytophagia</taxon>
        <taxon>Cytophagales</taxon>
        <taxon>Catalimonadaceae</taxon>
        <taxon>Catalinimonas</taxon>
    </lineage>
</organism>
<sequence length="458" mass="52679">MHPDAFRPQPKPTNGHQFGAYLNCPRKAWFNYHATSALKAPVPLALRAMQQEGLQYEKEVIERQYAGAFEVTGQTEAERLVQTEKAMRGGEPVILQAQLLGPERVGVADILERVASGPGYRLGHLYQVGDIKSSKTVTLHNLLQIGWYSRLLTGLQGTAPERAFLIMGDGRREEVEVALVETILRETYYDLMAVRRLAWEELNEKHPPVLSRNCMTCQYRYECMPRVQAADSLSLLPDLGAHRLAHLKAHGLHTWRDLALCSDAQLEELEFSDVEIQRSREAIERLRQGRVLFRKKLRDDLFRKTALATLELKKQPEGYRAIALVYRIGQNTYRAPITYDEWEQPQFELPTKLQNRRLILYGLDYATLRKILRQTKQLDLVTLFDVFSFIEKYVHAPLPGLELGELHAYLRGDQEYFALRDTANTSLTAEEYARQRLETLTEVARWLHENLASLPVRV</sequence>
<evidence type="ECO:0000313" key="2">
    <source>
        <dbReference type="Proteomes" id="UP000198510"/>
    </source>
</evidence>
<evidence type="ECO:0000313" key="1">
    <source>
        <dbReference type="EMBL" id="SDJ82638.1"/>
    </source>
</evidence>
<reference evidence="1 2" key="1">
    <citation type="submission" date="2016-10" db="EMBL/GenBank/DDBJ databases">
        <authorList>
            <person name="de Groot N.N."/>
        </authorList>
    </citation>
    <scope>NUCLEOTIDE SEQUENCE [LARGE SCALE GENOMIC DNA]</scope>
    <source>
        <strain evidence="1 2">DSM 25186</strain>
    </source>
</reference>
<dbReference type="Gene3D" id="3.90.320.10">
    <property type="match status" value="1"/>
</dbReference>
<dbReference type="InterPro" id="IPR011604">
    <property type="entry name" value="PDDEXK-like_dom_sf"/>
</dbReference>
<accession>A0A1G8WW99</accession>
<dbReference type="OrthoDB" id="9757917at2"/>
<dbReference type="RefSeq" id="WP_089678023.1">
    <property type="nucleotide sequence ID" value="NZ_FNFO01000001.1"/>
</dbReference>
<dbReference type="EMBL" id="FNFO01000001">
    <property type="protein sequence ID" value="SDJ82638.1"/>
    <property type="molecule type" value="Genomic_DNA"/>
</dbReference>
<dbReference type="AlphaFoldDB" id="A0A1G8WW99"/>
<gene>
    <name evidence="1" type="ORF">SAMN05421823_101203</name>
</gene>
<name>A0A1G8WW99_9BACT</name>
<proteinExistence type="predicted"/>
<keyword evidence="2" id="KW-1185">Reference proteome</keyword>
<protein>
    <submittedName>
        <fullName evidence="1">RecB family nuclease, putative, TM0106 family</fullName>
    </submittedName>
</protein>